<protein>
    <submittedName>
        <fullName evidence="1">ATP-binding protein</fullName>
    </submittedName>
</protein>
<keyword evidence="1" id="KW-0067">ATP-binding</keyword>
<dbReference type="Gene3D" id="3.40.50.300">
    <property type="entry name" value="P-loop containing nucleotide triphosphate hydrolases"/>
    <property type="match status" value="1"/>
</dbReference>
<dbReference type="EMBL" id="JACRSQ010000005">
    <property type="protein sequence ID" value="MBC8542898.1"/>
    <property type="molecule type" value="Genomic_DNA"/>
</dbReference>
<dbReference type="AlphaFoldDB" id="A0A926I0X6"/>
<sequence>MARLRQLIVYRGIMQDPVMAAVQEMLDCENARQRMDKACELAGRLIEKAEQYLLEGNIMEAWIWHLILNDVNPFSLDCERRSAGDSGSLYQAVLWDMGILKSVVAKVQEELESAGLQKITRQYVRDTKGKDGRLPARRRRDILAGFLQTLSFADPACQASSIADAAKEYYETNGCGVMAMYPMFRWSQTRGLVGIEYYDDIRLSDLVGYEYQKRTLIENTSSFVKGRPANNVLLAGAGGTGKSSSVKALVNEYFEDGLRLLEMGKEQMPLLPDVMKFLTGRGKRFILFIDDLSFEDQETDYKYIKSLLEGSAEKKPDNVIFYATSNRRHIIQQKWKDRDLNHMDEEVHGIEAMNEKLSLSQRFGITLTYPVPKQDEYLEIVSHMAAELGVNGDAQELRQKALQWALDQKGFSGRSARQFISAYAAQKQSEGRP</sequence>
<dbReference type="PANTHER" id="PTHR42935:SF1">
    <property type="entry name" value="SLR0930 PROTEIN"/>
    <property type="match status" value="1"/>
</dbReference>
<dbReference type="PANTHER" id="PTHR42935">
    <property type="entry name" value="SLR0930 PROTEIN"/>
    <property type="match status" value="1"/>
</dbReference>
<reference evidence="1" key="1">
    <citation type="submission" date="2020-08" db="EMBL/GenBank/DDBJ databases">
        <title>Genome public.</title>
        <authorList>
            <person name="Liu C."/>
            <person name="Sun Q."/>
        </authorList>
    </citation>
    <scope>NUCLEOTIDE SEQUENCE</scope>
    <source>
        <strain evidence="1">NSJ-32</strain>
    </source>
</reference>
<accession>A0A926I0X6</accession>
<dbReference type="RefSeq" id="WP_177718210.1">
    <property type="nucleotide sequence ID" value="NZ_JACRSQ010000005.1"/>
</dbReference>
<evidence type="ECO:0000313" key="2">
    <source>
        <dbReference type="Proteomes" id="UP000657006"/>
    </source>
</evidence>
<name>A0A926I0X6_9FIRM</name>
<dbReference type="CDD" id="cd00009">
    <property type="entry name" value="AAA"/>
    <property type="match status" value="1"/>
</dbReference>
<keyword evidence="2" id="KW-1185">Reference proteome</keyword>
<evidence type="ECO:0000313" key="1">
    <source>
        <dbReference type="EMBL" id="MBC8542898.1"/>
    </source>
</evidence>
<gene>
    <name evidence="1" type="ORF">H8730_05000</name>
</gene>
<comment type="caution">
    <text evidence="1">The sequence shown here is derived from an EMBL/GenBank/DDBJ whole genome shotgun (WGS) entry which is preliminary data.</text>
</comment>
<organism evidence="1 2">
    <name type="scientific">Bianquea renquensis</name>
    <dbReference type="NCBI Taxonomy" id="2763661"/>
    <lineage>
        <taxon>Bacteria</taxon>
        <taxon>Bacillati</taxon>
        <taxon>Bacillota</taxon>
        <taxon>Clostridia</taxon>
        <taxon>Eubacteriales</taxon>
        <taxon>Bianqueaceae</taxon>
        <taxon>Bianquea</taxon>
    </lineage>
</organism>
<proteinExistence type="predicted"/>
<keyword evidence="1" id="KW-0547">Nucleotide-binding</keyword>
<dbReference type="SUPFAM" id="SSF52540">
    <property type="entry name" value="P-loop containing nucleoside triphosphate hydrolases"/>
    <property type="match status" value="1"/>
</dbReference>
<dbReference type="Pfam" id="PF05673">
    <property type="entry name" value="DUF815"/>
    <property type="match status" value="1"/>
</dbReference>
<dbReference type="Proteomes" id="UP000657006">
    <property type="component" value="Unassembled WGS sequence"/>
</dbReference>
<dbReference type="GO" id="GO:0005524">
    <property type="term" value="F:ATP binding"/>
    <property type="evidence" value="ECO:0007669"/>
    <property type="project" value="UniProtKB-KW"/>
</dbReference>
<dbReference type="InterPro" id="IPR008533">
    <property type="entry name" value="DUF815"/>
</dbReference>
<dbReference type="InterPro" id="IPR027417">
    <property type="entry name" value="P-loop_NTPase"/>
</dbReference>